<reference evidence="1" key="1">
    <citation type="submission" date="2022-07" db="EMBL/GenBank/DDBJ databases">
        <title>Phylogenomic reconstructions and comparative analyses of Kickxellomycotina fungi.</title>
        <authorList>
            <person name="Reynolds N.K."/>
            <person name="Stajich J.E."/>
            <person name="Barry K."/>
            <person name="Grigoriev I.V."/>
            <person name="Crous P."/>
            <person name="Smith M.E."/>
        </authorList>
    </citation>
    <scope>NUCLEOTIDE SEQUENCE</scope>
    <source>
        <strain evidence="1">Benny 63K</strain>
    </source>
</reference>
<organism evidence="1 2">
    <name type="scientific">Kickxella alabastrina</name>
    <dbReference type="NCBI Taxonomy" id="61397"/>
    <lineage>
        <taxon>Eukaryota</taxon>
        <taxon>Fungi</taxon>
        <taxon>Fungi incertae sedis</taxon>
        <taxon>Zoopagomycota</taxon>
        <taxon>Kickxellomycotina</taxon>
        <taxon>Kickxellomycetes</taxon>
        <taxon>Kickxellales</taxon>
        <taxon>Kickxellaceae</taxon>
        <taxon>Kickxella</taxon>
    </lineage>
</organism>
<accession>A0ACC1ITW5</accession>
<name>A0ACC1ITW5_9FUNG</name>
<keyword evidence="2" id="KW-1185">Reference proteome</keyword>
<dbReference type="EMBL" id="JANBPG010000061">
    <property type="protein sequence ID" value="KAJ1900773.1"/>
    <property type="molecule type" value="Genomic_DNA"/>
</dbReference>
<evidence type="ECO:0000313" key="2">
    <source>
        <dbReference type="Proteomes" id="UP001150581"/>
    </source>
</evidence>
<proteinExistence type="predicted"/>
<comment type="caution">
    <text evidence="1">The sequence shown here is derived from an EMBL/GenBank/DDBJ whole genome shotgun (WGS) entry which is preliminary data.</text>
</comment>
<protein>
    <submittedName>
        <fullName evidence="1">Uncharacterized protein</fullName>
    </submittedName>
</protein>
<gene>
    <name evidence="1" type="ORF">LPJ66_001255</name>
</gene>
<dbReference type="Proteomes" id="UP001150581">
    <property type="component" value="Unassembled WGS sequence"/>
</dbReference>
<sequence length="1058" mass="116207">MSDGDSRTTMQTDAGIDARVLVTTVVHPFFMPPSTKRAINATHTCSGDNDTQSDDTTAETEAQRRKRQKQKAAAGQSVGGEKRGRKPKIAPQSTKIHSFFAVSTKRLNDQVPVLLEFNDDGVDDGAGNDDDNDEHEEGPSDNVDITAAVDGRMSVGGSAVSKEDNFVSVFSASAKPEARAQKAQRPIFRPIGIPAPYPSEHTHIPLPAQVPFESVTRARSSRFSVDAVDIAAVQRSLANLACSKRQDNIDSGCMQWQQELGSRISTQFQTYSSSRSTADRAIRAASVKFTRGAANLPRVPPHFQFAVPFLSALCGQAEPLDASNPNIQLLSSRYRPKRACEVLDNRRVVLQLHSWIEGMRLKRALPVPERTAPTEKRTFFDKSSAKTLRASRRTIGSDEDDSEADAEYTYFMGGGKDDGDSSDDFMPRKPLRRKKKNKSKDELEDVIAWAQSDGTLNTMRDKKSRRLTKHRRQGSNGTSSDTESFANVILLEGPSGSGKTAAVYACAEESGFEVCEIHPGQRRSGKDVLAILEDVILSHTIAAPTSNSDGKAATRVNQMLILIEQIDVLFEQDLRLWPALKQLALKSRRPIVLTCTEAVCVRWETLIFHSVLRFSRPSESLLVPYCFMLCLAEGALVSPADLARMCRDAGCDLNRILCALEVVVRRANLPQPPACDDTSVSSAGINLDLDLGGTLTWLFNPLEPGETPDTRYRFWMELVTSAQPADCVRNWFHLWPDPPPTFDAPPPVAQSTETTLLAPAMQNMLFSQHARTAEPIASANQPSLGVSVPPVPALPSPASQSQHGNGARDAGRSPGHSHLAQSDLDQLNAVAESLDTLSLARAVTSESPTQHECLREPMYSFVAPMTDNCLDVNYLLLDFDVLTRYNDTLLPDSFDSTSQHTCVEIDRYLRDSAINKLVTVRADDGSGSIELMMAAQGVKRPDVPPADISTQDAVQSGLFGALEFSGLQPQRCGHSRVAEAAGYLSTMVTWDWVHQGKAEPPALDNAAASTLLAEQEQEQEQHLYRVGIRRTRMNTYRAHIKRMSTEMQQFVTSWGKYI</sequence>
<evidence type="ECO:0000313" key="1">
    <source>
        <dbReference type="EMBL" id="KAJ1900773.1"/>
    </source>
</evidence>